<accession>A0A0S2Z3Y5</accession>
<dbReference type="PeptideAtlas" id="A0A0S2Z3Y5"/>
<sequence length="31" mass="3067">MGSPLRFDGRVVLVTGAGAGEHAKVGGRAPC</sequence>
<proteinExistence type="evidence at transcript level"/>
<protein>
    <submittedName>
        <fullName evidence="1">Hydroxysteroid dehydrogenase 4 isoform 2</fullName>
    </submittedName>
</protein>
<organism evidence="1">
    <name type="scientific">Homo sapiens</name>
    <name type="common">Human</name>
    <dbReference type="NCBI Taxonomy" id="9606"/>
    <lineage>
        <taxon>Eukaryota</taxon>
        <taxon>Metazoa</taxon>
        <taxon>Chordata</taxon>
        <taxon>Craniata</taxon>
        <taxon>Vertebrata</taxon>
        <taxon>Euteleostomi</taxon>
        <taxon>Mammalia</taxon>
        <taxon>Eutheria</taxon>
        <taxon>Euarchontoglires</taxon>
        <taxon>Primates</taxon>
        <taxon>Haplorrhini</taxon>
        <taxon>Catarrhini</taxon>
        <taxon>Hominidae</taxon>
        <taxon>Homo</taxon>
    </lineage>
</organism>
<gene>
    <name evidence="1" type="primary">HSD17B4</name>
</gene>
<evidence type="ECO:0000313" key="1">
    <source>
        <dbReference type="EMBL" id="ALQ33594.1"/>
    </source>
</evidence>
<reference evidence="1" key="1">
    <citation type="journal article" date="2016" name="Cell">
        <title>Widespread Expansion of Protein Interaction Capabilities by Alternative Splicing.</title>
        <authorList>
            <person name="Yang X."/>
            <person name="Coulombe-Huntington J."/>
            <person name="Kang S."/>
            <person name="Sheynkman G.M."/>
            <person name="Hao T."/>
            <person name="Richardson A."/>
            <person name="Sun S."/>
            <person name="Yang F."/>
            <person name="Shen Y.A."/>
            <person name="Murray R."/>
            <person name="Spirohn K."/>
            <person name="Begg B.E."/>
            <person name="Duran-Frigola M."/>
            <person name="MacWilliams A."/>
            <person name="Pevzner S.J."/>
            <person name="Zhong Q."/>
            <person name="Trigg S.A."/>
            <person name="Tam S."/>
            <person name="Ghamsari L."/>
            <person name="Sahni N."/>
            <person name="Yi S."/>
            <person name="Rodriguez M.D."/>
            <person name="Balcha D."/>
            <person name="Tan G."/>
            <person name="Costanzo M."/>
            <person name="Andrews B."/>
            <person name="Boone C."/>
            <person name="Zhou X.J."/>
            <person name="Salehi-Ashtiani K."/>
            <person name="Charloteaux B."/>
            <person name="Chen A."/>
            <person name="Calderwood M.A."/>
            <person name="Aloy P."/>
            <person name="Roth F.P."/>
            <person name="Hill D.E."/>
            <person name="Iakoucheva L.M."/>
            <person name="Xia Y."/>
            <person name="Vidal M."/>
        </authorList>
    </citation>
    <scope>NUCLEOTIDE SEQUENCE</scope>
</reference>
<name>A0A0S2Z3Y5_HUMAN</name>
<dbReference type="ChiTaRS" id="HSD17B4">
    <property type="organism name" value="human"/>
</dbReference>
<dbReference type="AlphaFoldDB" id="A0A0S2Z3Y5"/>
<dbReference type="OrthoDB" id="3592703at2759"/>
<dbReference type="EMBL" id="KU178136">
    <property type="protein sequence ID" value="ALQ33594.1"/>
    <property type="molecule type" value="mRNA"/>
</dbReference>